<dbReference type="Pfam" id="PF00067">
    <property type="entry name" value="p450"/>
    <property type="match status" value="1"/>
</dbReference>
<feature type="coiled-coil region" evidence="10">
    <location>
        <begin position="233"/>
        <end position="261"/>
    </location>
</feature>
<evidence type="ECO:0000313" key="13">
    <source>
        <dbReference type="Proteomes" id="UP000663828"/>
    </source>
</evidence>
<evidence type="ECO:0000256" key="11">
    <source>
        <dbReference type="SAM" id="Phobius"/>
    </source>
</evidence>
<keyword evidence="13" id="KW-1185">Reference proteome</keyword>
<evidence type="ECO:0000256" key="5">
    <source>
        <dbReference type="ARBA" id="ARBA00023002"/>
    </source>
</evidence>
<evidence type="ECO:0000256" key="2">
    <source>
        <dbReference type="ARBA" id="ARBA00010617"/>
    </source>
</evidence>
<dbReference type="CDD" id="cd00302">
    <property type="entry name" value="cytochrome_P450"/>
    <property type="match status" value="1"/>
</dbReference>
<keyword evidence="5 9" id="KW-0560">Oxidoreductase</keyword>
<dbReference type="InterPro" id="IPR017972">
    <property type="entry name" value="Cyt_P450_CS"/>
</dbReference>
<keyword evidence="11" id="KW-0812">Transmembrane</keyword>
<evidence type="ECO:0000256" key="9">
    <source>
        <dbReference type="RuleBase" id="RU000461"/>
    </source>
</evidence>
<reference evidence="12" key="1">
    <citation type="submission" date="2021-02" db="EMBL/GenBank/DDBJ databases">
        <authorList>
            <person name="Nowell W R."/>
        </authorList>
    </citation>
    <scope>NUCLEOTIDE SEQUENCE</scope>
</reference>
<evidence type="ECO:0008006" key="14">
    <source>
        <dbReference type="Google" id="ProtNLM"/>
    </source>
</evidence>
<sequence>MALLLAFGIALLILIISYVYFKWQISKKANGLPGDTPQILFGNLINSGILTGKKSFHEAMHYYQRKYGDKFVFWFGTHPILVFCSLEHAKAIFADRHTFEQSPLFLPNFELFCPHSIVTFAGSKWKRHARVMMPMFKRAKVIQHLDVIAECADRFIDQCLIADQVHTNLVRQCQTVTMNVIGFIAFDYDLGAEVNSKTKVMFENFISVVVNVMFFSSLPQWMAKLYLKLNWKYQKTNRFLRELMENIVEQEQNNQDKVSEQQRPKNLISSLVSSLNEQANDEQVSSGLTRAEMFDEVLTALVAGFETTATGLAWAIFFLSKNPHVQKRMKDELHENDLLITDDVQSLPTLTKEKIDALVYCELVIKEVLRLAPIASVTTRIALQDTVVDNTPVRRGQTVLIGMNNINTDARYWHHDDPTRFIPERYLHEDKDHHPSALLAFGGGHRACIGQDLAWLELKVVIIRLMQRRVTFEDTPENTGGYEERLTCFPKKMAIRVRFDGAQ</sequence>
<dbReference type="PANTHER" id="PTHR24292:SF102">
    <property type="entry name" value="CYTOCHROME P450 FAMILY-RELATED"/>
    <property type="match status" value="1"/>
</dbReference>
<dbReference type="SUPFAM" id="SSF48264">
    <property type="entry name" value="Cytochrome P450"/>
    <property type="match status" value="1"/>
</dbReference>
<accession>A0A814I5A3</accession>
<dbReference type="GO" id="GO:0005506">
    <property type="term" value="F:iron ion binding"/>
    <property type="evidence" value="ECO:0007669"/>
    <property type="project" value="InterPro"/>
</dbReference>
<protein>
    <recommendedName>
        <fullName evidence="14">Cytochrome P450</fullName>
    </recommendedName>
</protein>
<dbReference type="PRINTS" id="PR00463">
    <property type="entry name" value="EP450I"/>
</dbReference>
<evidence type="ECO:0000313" key="12">
    <source>
        <dbReference type="EMBL" id="CAF1018929.1"/>
    </source>
</evidence>
<dbReference type="InterPro" id="IPR050476">
    <property type="entry name" value="Insect_CytP450_Detox"/>
</dbReference>
<dbReference type="PROSITE" id="PS00086">
    <property type="entry name" value="CYTOCHROME_P450"/>
    <property type="match status" value="1"/>
</dbReference>
<dbReference type="InterPro" id="IPR001128">
    <property type="entry name" value="Cyt_P450"/>
</dbReference>
<keyword evidence="4 8" id="KW-0479">Metal-binding</keyword>
<dbReference type="InterPro" id="IPR002401">
    <property type="entry name" value="Cyt_P450_E_grp-I"/>
</dbReference>
<gene>
    <name evidence="12" type="ORF">XAT740_LOCUS14127</name>
</gene>
<evidence type="ECO:0000256" key="10">
    <source>
        <dbReference type="SAM" id="Coils"/>
    </source>
</evidence>
<keyword evidence="7 9" id="KW-0503">Monooxygenase</keyword>
<keyword evidence="3 8" id="KW-0349">Heme</keyword>
<dbReference type="PANTHER" id="PTHR24292">
    <property type="entry name" value="CYTOCHROME P450"/>
    <property type="match status" value="1"/>
</dbReference>
<dbReference type="GO" id="GO:0016705">
    <property type="term" value="F:oxidoreductase activity, acting on paired donors, with incorporation or reduction of molecular oxygen"/>
    <property type="evidence" value="ECO:0007669"/>
    <property type="project" value="InterPro"/>
</dbReference>
<evidence type="ECO:0000256" key="6">
    <source>
        <dbReference type="ARBA" id="ARBA00023004"/>
    </source>
</evidence>
<keyword evidence="6 8" id="KW-0408">Iron</keyword>
<evidence type="ECO:0000256" key="8">
    <source>
        <dbReference type="PIRSR" id="PIRSR602401-1"/>
    </source>
</evidence>
<dbReference type="Gene3D" id="1.10.630.10">
    <property type="entry name" value="Cytochrome P450"/>
    <property type="match status" value="1"/>
</dbReference>
<keyword evidence="11" id="KW-1133">Transmembrane helix</keyword>
<evidence type="ECO:0000256" key="3">
    <source>
        <dbReference type="ARBA" id="ARBA00022617"/>
    </source>
</evidence>
<evidence type="ECO:0000256" key="4">
    <source>
        <dbReference type="ARBA" id="ARBA00022723"/>
    </source>
</evidence>
<dbReference type="AlphaFoldDB" id="A0A814I5A3"/>
<keyword evidence="11" id="KW-0472">Membrane</keyword>
<comment type="similarity">
    <text evidence="2 9">Belongs to the cytochrome P450 family.</text>
</comment>
<dbReference type="PRINTS" id="PR00385">
    <property type="entry name" value="P450"/>
</dbReference>
<organism evidence="12 13">
    <name type="scientific">Adineta ricciae</name>
    <name type="common">Rotifer</name>
    <dbReference type="NCBI Taxonomy" id="249248"/>
    <lineage>
        <taxon>Eukaryota</taxon>
        <taxon>Metazoa</taxon>
        <taxon>Spiralia</taxon>
        <taxon>Gnathifera</taxon>
        <taxon>Rotifera</taxon>
        <taxon>Eurotatoria</taxon>
        <taxon>Bdelloidea</taxon>
        <taxon>Adinetida</taxon>
        <taxon>Adinetidae</taxon>
        <taxon>Adineta</taxon>
    </lineage>
</organism>
<dbReference type="EMBL" id="CAJNOR010000839">
    <property type="protein sequence ID" value="CAF1018929.1"/>
    <property type="molecule type" value="Genomic_DNA"/>
</dbReference>
<evidence type="ECO:0000256" key="1">
    <source>
        <dbReference type="ARBA" id="ARBA00001971"/>
    </source>
</evidence>
<dbReference type="GO" id="GO:0004497">
    <property type="term" value="F:monooxygenase activity"/>
    <property type="evidence" value="ECO:0007669"/>
    <property type="project" value="UniProtKB-KW"/>
</dbReference>
<dbReference type="InterPro" id="IPR036396">
    <property type="entry name" value="Cyt_P450_sf"/>
</dbReference>
<comment type="cofactor">
    <cofactor evidence="1 8">
        <name>heme</name>
        <dbReference type="ChEBI" id="CHEBI:30413"/>
    </cofactor>
</comment>
<keyword evidence="10" id="KW-0175">Coiled coil</keyword>
<dbReference type="GO" id="GO:0020037">
    <property type="term" value="F:heme binding"/>
    <property type="evidence" value="ECO:0007669"/>
    <property type="project" value="InterPro"/>
</dbReference>
<dbReference type="Proteomes" id="UP000663828">
    <property type="component" value="Unassembled WGS sequence"/>
</dbReference>
<feature type="transmembrane region" description="Helical" evidence="11">
    <location>
        <begin position="297"/>
        <end position="320"/>
    </location>
</feature>
<feature type="binding site" description="axial binding residue" evidence="8">
    <location>
        <position position="448"/>
    </location>
    <ligand>
        <name>heme</name>
        <dbReference type="ChEBI" id="CHEBI:30413"/>
    </ligand>
    <ligandPart>
        <name>Fe</name>
        <dbReference type="ChEBI" id="CHEBI:18248"/>
    </ligandPart>
</feature>
<comment type="caution">
    <text evidence="12">The sequence shown here is derived from an EMBL/GenBank/DDBJ whole genome shotgun (WGS) entry which is preliminary data.</text>
</comment>
<evidence type="ECO:0000256" key="7">
    <source>
        <dbReference type="ARBA" id="ARBA00023033"/>
    </source>
</evidence>
<proteinExistence type="inferred from homology"/>
<name>A0A814I5A3_ADIRI</name>